<sequence>MDALTSDDRFAVLTFDDGIEYPVGLPRVDEAVTGIAIARRAPRSRRSARRHRNVAPLRRALACWAGAGGRHR</sequence>
<accession>A0ABN0RA29</accession>
<dbReference type="EMBL" id="JAOL01000031">
    <property type="protein sequence ID" value="EUA93935.1"/>
    <property type="molecule type" value="Genomic_DNA"/>
</dbReference>
<comment type="caution">
    <text evidence="1">The sequence shown here is derived from an EMBL/GenBank/DDBJ whole genome shotgun (WGS) entry which is preliminary data.</text>
</comment>
<dbReference type="Proteomes" id="UP000020681">
    <property type="component" value="Unassembled WGS sequence"/>
</dbReference>
<name>A0ABN0RA29_MYCUL</name>
<protein>
    <submittedName>
        <fullName evidence="1">Conserved membrane domain protein</fullName>
    </submittedName>
</protein>
<gene>
    <name evidence="1" type="ORF">I551_8807</name>
</gene>
<evidence type="ECO:0000313" key="2">
    <source>
        <dbReference type="Proteomes" id="UP000020681"/>
    </source>
</evidence>
<evidence type="ECO:0000313" key="1">
    <source>
        <dbReference type="EMBL" id="EUA93935.1"/>
    </source>
</evidence>
<organism evidence="1 2">
    <name type="scientific">Mycobacterium ulcerans str. Harvey</name>
    <dbReference type="NCBI Taxonomy" id="1299332"/>
    <lineage>
        <taxon>Bacteria</taxon>
        <taxon>Bacillati</taxon>
        <taxon>Actinomycetota</taxon>
        <taxon>Actinomycetes</taxon>
        <taxon>Mycobacteriales</taxon>
        <taxon>Mycobacteriaceae</taxon>
        <taxon>Mycobacterium</taxon>
        <taxon>Mycobacterium ulcerans group</taxon>
    </lineage>
</organism>
<keyword evidence="2" id="KW-1185">Reference proteome</keyword>
<proteinExistence type="predicted"/>
<reference evidence="1 2" key="1">
    <citation type="submission" date="2014-01" db="EMBL/GenBank/DDBJ databases">
        <authorList>
            <person name="Dobos K."/>
            <person name="Lenaerts A."/>
            <person name="Ordway D."/>
            <person name="DeGroote M.A."/>
            <person name="Parker T."/>
            <person name="Sizemore C."/>
            <person name="Tallon L.J."/>
            <person name="Sadzewicz L.K."/>
            <person name="Sengamalay N."/>
            <person name="Fraser C.M."/>
            <person name="Hine E."/>
            <person name="Shefchek K.A."/>
            <person name="Das S.P."/>
            <person name="Tettelin H."/>
        </authorList>
    </citation>
    <scope>NUCLEOTIDE SEQUENCE [LARGE SCALE GENOMIC DNA]</scope>
    <source>
        <strain evidence="1 2">Harvey</strain>
    </source>
</reference>